<dbReference type="SUPFAM" id="SSF57850">
    <property type="entry name" value="RING/U-box"/>
    <property type="match status" value="1"/>
</dbReference>
<dbReference type="InterPro" id="IPR001841">
    <property type="entry name" value="Znf_RING"/>
</dbReference>
<dbReference type="PROSITE" id="PS50089">
    <property type="entry name" value="ZF_RING_2"/>
    <property type="match status" value="1"/>
</dbReference>
<gene>
    <name evidence="4" type="ORF">N7G274_010526</name>
</gene>
<feature type="domain" description="RING-type" evidence="3">
    <location>
        <begin position="36"/>
        <end position="89"/>
    </location>
</feature>
<evidence type="ECO:0000256" key="2">
    <source>
        <dbReference type="SAM" id="Phobius"/>
    </source>
</evidence>
<dbReference type="Gene3D" id="3.30.40.10">
    <property type="entry name" value="Zinc/RING finger domain, C3HC4 (zinc finger)"/>
    <property type="match status" value="1"/>
</dbReference>
<evidence type="ECO:0000259" key="3">
    <source>
        <dbReference type="PROSITE" id="PS50089"/>
    </source>
</evidence>
<keyword evidence="2" id="KW-1133">Transmembrane helix</keyword>
<dbReference type="InterPro" id="IPR013083">
    <property type="entry name" value="Znf_RING/FYVE/PHD"/>
</dbReference>
<keyword evidence="1" id="KW-0479">Metal-binding</keyword>
<sequence>MEQLLRRSRDIIATLEFLLRVPYIELEELEPQNKTCFICLEPYQQNVWKEGETINGPVRLGCGHHLDIQCLARYMLSTRWLDKRCPLCETAILSRRSRVQFVRFPSRTTIAILKGVPDAILENGSVMPSIKEHVLVLVRQISLDEQIALGVEPDLDRPMILMEEYFQKMQRDHEAQERQRQQDMDRERLLELVHQLDRQIPQRLATPIQEPLPEPTFLRAAIAVILILAIAHWYPLGYEGSLSGTRFFLDTAVRLIDVIHLVSGVIIIAFDPPRAVLGRLARLLLAWVMFRLWVVCVDFTFQASLRLGEHMMKRYSRQDGQSRL</sequence>
<feature type="transmembrane region" description="Helical" evidence="2">
    <location>
        <begin position="247"/>
        <end position="270"/>
    </location>
</feature>
<keyword evidence="2" id="KW-0812">Transmembrane</keyword>
<reference evidence="4 5" key="1">
    <citation type="submission" date="2024-09" db="EMBL/GenBank/DDBJ databases">
        <title>Rethinking Asexuality: The Enigmatic Case of Functional Sexual Genes in Lepraria (Stereocaulaceae).</title>
        <authorList>
            <person name="Doellman M."/>
            <person name="Sun Y."/>
            <person name="Barcenas-Pena A."/>
            <person name="Lumbsch H.T."/>
            <person name="Grewe F."/>
        </authorList>
    </citation>
    <scope>NUCLEOTIDE SEQUENCE [LARGE SCALE GENOMIC DNA]</scope>
    <source>
        <strain evidence="4 5">Mercado 3170</strain>
    </source>
</reference>
<evidence type="ECO:0000256" key="1">
    <source>
        <dbReference type="PROSITE-ProRule" id="PRU00175"/>
    </source>
</evidence>
<keyword evidence="2" id="KW-0472">Membrane</keyword>
<comment type="caution">
    <text evidence="4">The sequence shown here is derived from an EMBL/GenBank/DDBJ whole genome shotgun (WGS) entry which is preliminary data.</text>
</comment>
<dbReference type="Proteomes" id="UP001590950">
    <property type="component" value="Unassembled WGS sequence"/>
</dbReference>
<accession>A0ABR3ZV28</accession>
<organism evidence="4 5">
    <name type="scientific">Stereocaulon virgatum</name>
    <dbReference type="NCBI Taxonomy" id="373712"/>
    <lineage>
        <taxon>Eukaryota</taxon>
        <taxon>Fungi</taxon>
        <taxon>Dikarya</taxon>
        <taxon>Ascomycota</taxon>
        <taxon>Pezizomycotina</taxon>
        <taxon>Lecanoromycetes</taxon>
        <taxon>OSLEUM clade</taxon>
        <taxon>Lecanoromycetidae</taxon>
        <taxon>Lecanorales</taxon>
        <taxon>Lecanorineae</taxon>
        <taxon>Stereocaulaceae</taxon>
        <taxon>Stereocaulon</taxon>
    </lineage>
</organism>
<dbReference type="SMART" id="SM00184">
    <property type="entry name" value="RING"/>
    <property type="match status" value="1"/>
</dbReference>
<keyword evidence="1" id="KW-0863">Zinc-finger</keyword>
<proteinExistence type="predicted"/>
<feature type="transmembrane region" description="Helical" evidence="2">
    <location>
        <begin position="217"/>
        <end position="235"/>
    </location>
</feature>
<keyword evidence="5" id="KW-1185">Reference proteome</keyword>
<keyword evidence="1" id="KW-0862">Zinc</keyword>
<protein>
    <recommendedName>
        <fullName evidence="3">RING-type domain-containing protein</fullName>
    </recommendedName>
</protein>
<dbReference type="EMBL" id="JBEFKJ010000052">
    <property type="protein sequence ID" value="KAL2036731.1"/>
    <property type="molecule type" value="Genomic_DNA"/>
</dbReference>
<evidence type="ECO:0000313" key="5">
    <source>
        <dbReference type="Proteomes" id="UP001590950"/>
    </source>
</evidence>
<evidence type="ECO:0000313" key="4">
    <source>
        <dbReference type="EMBL" id="KAL2036731.1"/>
    </source>
</evidence>
<name>A0ABR3ZV28_9LECA</name>
<feature type="transmembrane region" description="Helical" evidence="2">
    <location>
        <begin position="290"/>
        <end position="308"/>
    </location>
</feature>